<feature type="transmembrane region" description="Helical" evidence="1">
    <location>
        <begin position="12"/>
        <end position="33"/>
    </location>
</feature>
<dbReference type="RefSeq" id="WP_083361012.1">
    <property type="nucleotide sequence ID" value="NZ_FNTV01000002.1"/>
</dbReference>
<evidence type="ECO:0000313" key="2">
    <source>
        <dbReference type="EMBL" id="SEF10741.1"/>
    </source>
</evidence>
<proteinExistence type="predicted"/>
<accession>A0A1H5PCD2</accession>
<evidence type="ECO:0000256" key="1">
    <source>
        <dbReference type="SAM" id="Phobius"/>
    </source>
</evidence>
<keyword evidence="1" id="KW-0812">Transmembrane</keyword>
<evidence type="ECO:0000313" key="3">
    <source>
        <dbReference type="Proteomes" id="UP000182725"/>
    </source>
</evidence>
<gene>
    <name evidence="2" type="ORF">SAMN04489740_4026</name>
</gene>
<dbReference type="EMBL" id="FNTV01000002">
    <property type="protein sequence ID" value="SEF10741.1"/>
    <property type="molecule type" value="Genomic_DNA"/>
</dbReference>
<sequence length="83" mass="9648">MTRGSFRVQVVVWTAWTVLQLILVVLRLATLTVWDLGDYSSIAGLLLGIVSLTYLLYVRHRDSHFWDEEAAEQDDWERRGRAL</sequence>
<name>A0A1H5PCD2_9MICC</name>
<feature type="transmembrane region" description="Helical" evidence="1">
    <location>
        <begin position="39"/>
        <end position="57"/>
    </location>
</feature>
<keyword evidence="1" id="KW-1133">Transmembrane helix</keyword>
<dbReference type="Proteomes" id="UP000182725">
    <property type="component" value="Unassembled WGS sequence"/>
</dbReference>
<organism evidence="2 3">
    <name type="scientific">Arthrobacter alpinus</name>
    <dbReference type="NCBI Taxonomy" id="656366"/>
    <lineage>
        <taxon>Bacteria</taxon>
        <taxon>Bacillati</taxon>
        <taxon>Actinomycetota</taxon>
        <taxon>Actinomycetes</taxon>
        <taxon>Micrococcales</taxon>
        <taxon>Micrococcaceae</taxon>
        <taxon>Arthrobacter</taxon>
    </lineage>
</organism>
<keyword evidence="1" id="KW-0472">Membrane</keyword>
<reference evidence="2 3" key="1">
    <citation type="submission" date="2016-10" db="EMBL/GenBank/DDBJ databases">
        <authorList>
            <person name="de Groot N.N."/>
        </authorList>
    </citation>
    <scope>NUCLEOTIDE SEQUENCE [LARGE SCALE GENOMIC DNA]</scope>
    <source>
        <strain evidence="2 3">DSM 22274</strain>
    </source>
</reference>
<protein>
    <submittedName>
        <fullName evidence="2">Uncharacterized protein</fullName>
    </submittedName>
</protein>
<dbReference type="AlphaFoldDB" id="A0A1H5PCD2"/>